<dbReference type="EMBL" id="JH000408">
    <property type="protein sequence ID" value="EGV94625.1"/>
    <property type="molecule type" value="Genomic_DNA"/>
</dbReference>
<name>G3HIR9_CRIGR</name>
<dbReference type="InParanoid" id="G3HIR9"/>
<dbReference type="Proteomes" id="UP000001075">
    <property type="component" value="Unassembled WGS sequence"/>
</dbReference>
<protein>
    <submittedName>
        <fullName evidence="1">Uncharacterized protein</fullName>
    </submittedName>
</protein>
<evidence type="ECO:0000313" key="2">
    <source>
        <dbReference type="Proteomes" id="UP000001075"/>
    </source>
</evidence>
<organism evidence="1 2">
    <name type="scientific">Cricetulus griseus</name>
    <name type="common">Chinese hamster</name>
    <name type="synonym">Cricetulus barabensis griseus</name>
    <dbReference type="NCBI Taxonomy" id="10029"/>
    <lineage>
        <taxon>Eukaryota</taxon>
        <taxon>Metazoa</taxon>
        <taxon>Chordata</taxon>
        <taxon>Craniata</taxon>
        <taxon>Vertebrata</taxon>
        <taxon>Euteleostomi</taxon>
        <taxon>Mammalia</taxon>
        <taxon>Eutheria</taxon>
        <taxon>Euarchontoglires</taxon>
        <taxon>Glires</taxon>
        <taxon>Rodentia</taxon>
        <taxon>Myomorpha</taxon>
        <taxon>Muroidea</taxon>
        <taxon>Cricetidae</taxon>
        <taxon>Cricetinae</taxon>
        <taxon>Cricetulus</taxon>
    </lineage>
</organism>
<evidence type="ECO:0000313" key="1">
    <source>
        <dbReference type="EMBL" id="EGV94625.1"/>
    </source>
</evidence>
<reference evidence="2" key="1">
    <citation type="journal article" date="2011" name="Nat. Biotechnol.">
        <title>The genomic sequence of the Chinese hamster ovary (CHO)-K1 cell line.</title>
        <authorList>
            <person name="Xu X."/>
            <person name="Nagarajan H."/>
            <person name="Lewis N.E."/>
            <person name="Pan S."/>
            <person name="Cai Z."/>
            <person name="Liu X."/>
            <person name="Chen W."/>
            <person name="Xie M."/>
            <person name="Wang W."/>
            <person name="Hammond S."/>
            <person name="Andersen M.R."/>
            <person name="Neff N."/>
            <person name="Passarelli B."/>
            <person name="Koh W."/>
            <person name="Fan H.C."/>
            <person name="Wang J."/>
            <person name="Gui Y."/>
            <person name="Lee K.H."/>
            <person name="Betenbaugh M.J."/>
            <person name="Quake S.R."/>
            <person name="Famili I."/>
            <person name="Palsson B.O."/>
            <person name="Wang J."/>
        </authorList>
    </citation>
    <scope>NUCLEOTIDE SEQUENCE [LARGE SCALE GENOMIC DNA]</scope>
    <source>
        <strain evidence="2">CHO K1 cell line</strain>
    </source>
</reference>
<proteinExistence type="predicted"/>
<gene>
    <name evidence="1" type="ORF">I79_010546</name>
</gene>
<dbReference type="AlphaFoldDB" id="G3HIR9"/>
<accession>G3HIR9</accession>
<sequence>MAFNFSPKTLEITFRWKKQTPEVQLSIQVFKENLSELKLGSGTFSFVLFSPLV</sequence>